<organism evidence="5 6">
    <name type="scientific">Vibrio hepatarius</name>
    <dbReference type="NCBI Taxonomy" id="171383"/>
    <lineage>
        <taxon>Bacteria</taxon>
        <taxon>Pseudomonadati</taxon>
        <taxon>Pseudomonadota</taxon>
        <taxon>Gammaproteobacteria</taxon>
        <taxon>Vibrionales</taxon>
        <taxon>Vibrionaceae</taxon>
        <taxon>Vibrio</taxon>
        <taxon>Vibrio oreintalis group</taxon>
    </lineage>
</organism>
<dbReference type="CDD" id="cd00077">
    <property type="entry name" value="HDc"/>
    <property type="match status" value="1"/>
</dbReference>
<dbReference type="SMART" id="SM00448">
    <property type="entry name" value="REC"/>
    <property type="match status" value="1"/>
</dbReference>
<name>A0A0M0HWF8_9VIBR</name>
<evidence type="ECO:0000256" key="2">
    <source>
        <dbReference type="SAM" id="Coils"/>
    </source>
</evidence>
<dbReference type="Gene3D" id="1.10.3210.10">
    <property type="entry name" value="Hypothetical protein af1432"/>
    <property type="match status" value="1"/>
</dbReference>
<dbReference type="SUPFAM" id="SSF109604">
    <property type="entry name" value="HD-domain/PDEase-like"/>
    <property type="match status" value="1"/>
</dbReference>
<feature type="modified residue" description="4-aspartylphosphate" evidence="1">
    <location>
        <position position="61"/>
    </location>
</feature>
<evidence type="ECO:0000259" key="3">
    <source>
        <dbReference type="PROSITE" id="PS50110"/>
    </source>
</evidence>
<dbReference type="PANTHER" id="PTHR45228">
    <property type="entry name" value="CYCLIC DI-GMP PHOSPHODIESTERASE TM_0186-RELATED"/>
    <property type="match status" value="1"/>
</dbReference>
<dbReference type="Gene3D" id="3.40.50.2300">
    <property type="match status" value="1"/>
</dbReference>
<dbReference type="RefSeq" id="WP_053410484.1">
    <property type="nucleotide sequence ID" value="NZ_DAIPHI010000091.1"/>
</dbReference>
<dbReference type="PATRIC" id="fig|171383.3.peg.3702"/>
<accession>A0A0M0HWF8</accession>
<dbReference type="SUPFAM" id="SSF52172">
    <property type="entry name" value="CheY-like"/>
    <property type="match status" value="1"/>
</dbReference>
<dbReference type="InterPro" id="IPR001789">
    <property type="entry name" value="Sig_transdc_resp-reg_receiver"/>
</dbReference>
<feature type="coiled-coil region" evidence="2">
    <location>
        <begin position="129"/>
        <end position="163"/>
    </location>
</feature>
<dbReference type="PANTHER" id="PTHR45228:SF8">
    <property type="entry name" value="TWO-COMPONENT RESPONSE REGULATOR-RELATED"/>
    <property type="match status" value="1"/>
</dbReference>
<dbReference type="Pfam" id="PF00072">
    <property type="entry name" value="Response_reg"/>
    <property type="match status" value="1"/>
</dbReference>
<dbReference type="InterPro" id="IPR003607">
    <property type="entry name" value="HD/PDEase_dom"/>
</dbReference>
<keyword evidence="6" id="KW-1185">Reference proteome</keyword>
<dbReference type="CDD" id="cd17569">
    <property type="entry name" value="REC_HupR-like"/>
    <property type="match status" value="1"/>
</dbReference>
<dbReference type="EMBL" id="LHPI01000019">
    <property type="protein sequence ID" value="KOO06409.1"/>
    <property type="molecule type" value="Genomic_DNA"/>
</dbReference>
<evidence type="ECO:0000256" key="1">
    <source>
        <dbReference type="PROSITE-ProRule" id="PRU00169"/>
    </source>
</evidence>
<dbReference type="Proteomes" id="UP000037530">
    <property type="component" value="Unassembled WGS sequence"/>
</dbReference>
<dbReference type="OrthoDB" id="9802066at2"/>
<evidence type="ECO:0000313" key="6">
    <source>
        <dbReference type="Proteomes" id="UP000037530"/>
    </source>
</evidence>
<dbReference type="InterPro" id="IPR037522">
    <property type="entry name" value="HD_GYP_dom"/>
</dbReference>
<dbReference type="Pfam" id="PF13487">
    <property type="entry name" value="HD_5"/>
    <property type="match status" value="1"/>
</dbReference>
<protein>
    <submittedName>
        <fullName evidence="5">Chemotaxis protein CheY</fullName>
    </submittedName>
</protein>
<reference evidence="6" key="1">
    <citation type="submission" date="2015-08" db="EMBL/GenBank/DDBJ databases">
        <title>Vibrio galatheae sp. nov., a novel member of the Vibrionaceae family isolated from the Solomon Islands.</title>
        <authorList>
            <person name="Giubergia S."/>
            <person name="Machado H."/>
            <person name="Mateiu R.V."/>
            <person name="Gram L."/>
        </authorList>
    </citation>
    <scope>NUCLEOTIDE SEQUENCE [LARGE SCALE GENOMIC DNA]</scope>
    <source>
        <strain evidence="6">DSM 19134</strain>
    </source>
</reference>
<dbReference type="STRING" id="171383.AKJ31_18115"/>
<keyword evidence="2" id="KW-0175">Coiled coil</keyword>
<proteinExistence type="predicted"/>
<comment type="caution">
    <text evidence="5">The sequence shown here is derived from an EMBL/GenBank/DDBJ whole genome shotgun (WGS) entry which is preliminary data.</text>
</comment>
<dbReference type="PROSITE" id="PS51832">
    <property type="entry name" value="HD_GYP"/>
    <property type="match status" value="1"/>
</dbReference>
<dbReference type="GO" id="GO:0008081">
    <property type="term" value="F:phosphoric diester hydrolase activity"/>
    <property type="evidence" value="ECO:0007669"/>
    <property type="project" value="UniProtKB-ARBA"/>
</dbReference>
<keyword evidence="1" id="KW-0597">Phosphoprotein</keyword>
<sequence>MNDDLNSPTEKLKLLLLDDEPDILKSLTRVLRYDYDVVSFTCGQEALDHLADNDVSIIISDMRMPEMDGAEFLTKAKVIKPDSIRFLLTGYSDIESTIRAVNGGGIQTYLAKPWDNESLKQTLSQASELFQLRLQKQALTEELQQKNQQLSEWNNVLEDKVKQRTAALQESNKKLEALLANRTRTFKDILAALSAIIQHATGQPHKQNDRIAEYTKLIAIRMALSEAQVTQCYLSALLHEIGLIERSDTHNVRHNTARSDGTQIRWAPPANAEVGAIIIGQIKRFAPLVDIIRHQDENFDGTGSPDHLAGDAIPIGARIIRVVKNYEFFVSSEQNSGRLKPSSARAFLSQNAGGLYDPDVVKHFIDVLKHDVEQSNVDLCVGLDELKIGAVLKQDVYHPNGQMMLSAGQEITSAMLSRLKQIEASVSVPIAVYI</sequence>
<dbReference type="GO" id="GO:0000160">
    <property type="term" value="P:phosphorelay signal transduction system"/>
    <property type="evidence" value="ECO:0007669"/>
    <property type="project" value="InterPro"/>
</dbReference>
<gene>
    <name evidence="5" type="ORF">AKJ31_18115</name>
</gene>
<evidence type="ECO:0000313" key="5">
    <source>
        <dbReference type="EMBL" id="KOO06409.1"/>
    </source>
</evidence>
<feature type="domain" description="Response regulatory" evidence="3">
    <location>
        <begin position="13"/>
        <end position="127"/>
    </location>
</feature>
<dbReference type="AlphaFoldDB" id="A0A0M0HWF8"/>
<evidence type="ECO:0000259" key="4">
    <source>
        <dbReference type="PROSITE" id="PS51832"/>
    </source>
</evidence>
<feature type="domain" description="HD-GYP" evidence="4">
    <location>
        <begin position="182"/>
        <end position="380"/>
    </location>
</feature>
<dbReference type="InterPro" id="IPR052020">
    <property type="entry name" value="Cyclic_di-GMP/3'3'-cGAMP_PDE"/>
</dbReference>
<dbReference type="InterPro" id="IPR011006">
    <property type="entry name" value="CheY-like_superfamily"/>
</dbReference>
<dbReference type="PROSITE" id="PS50110">
    <property type="entry name" value="RESPONSE_REGULATORY"/>
    <property type="match status" value="1"/>
</dbReference>